<evidence type="ECO:0000313" key="5">
    <source>
        <dbReference type="Proteomes" id="UP001229244"/>
    </source>
</evidence>
<evidence type="ECO:0000256" key="2">
    <source>
        <dbReference type="ARBA" id="ARBA00022679"/>
    </source>
</evidence>
<dbReference type="RefSeq" id="WP_306886573.1">
    <property type="nucleotide sequence ID" value="NZ_JAUSUL010000003.1"/>
</dbReference>
<gene>
    <name evidence="4" type="ORF">J2S73_003167</name>
</gene>
<dbReference type="PANTHER" id="PTHR43861">
    <property type="entry name" value="TRANS-ACONITATE 2-METHYLTRANSFERASE-RELATED"/>
    <property type="match status" value="1"/>
</dbReference>
<evidence type="ECO:0000313" key="4">
    <source>
        <dbReference type="EMBL" id="MDQ0316691.1"/>
    </source>
</evidence>
<dbReference type="PANTHER" id="PTHR43861:SF1">
    <property type="entry name" value="TRANS-ACONITATE 2-METHYLTRANSFERASE"/>
    <property type="match status" value="1"/>
</dbReference>
<feature type="domain" description="Methyltransferase" evidence="3">
    <location>
        <begin position="53"/>
        <end position="142"/>
    </location>
</feature>
<reference evidence="4" key="1">
    <citation type="submission" date="2023-07" db="EMBL/GenBank/DDBJ databases">
        <title>Genomic Encyclopedia of Type Strains, Phase IV (KMG-IV): sequencing the most valuable type-strain genomes for metagenomic binning, comparative biology and taxonomic classification.</title>
        <authorList>
            <person name="Goeker M."/>
        </authorList>
    </citation>
    <scope>NUCLEOTIDE SEQUENCE</scope>
    <source>
        <strain evidence="4">DSM 21202</strain>
    </source>
</reference>
<proteinExistence type="predicted"/>
<protein>
    <submittedName>
        <fullName evidence="4">SAM-dependent methyltransferase</fullName>
    </submittedName>
</protein>
<organism evidence="4 5">
    <name type="scientific">Amorphus orientalis</name>
    <dbReference type="NCBI Taxonomy" id="649198"/>
    <lineage>
        <taxon>Bacteria</taxon>
        <taxon>Pseudomonadati</taxon>
        <taxon>Pseudomonadota</taxon>
        <taxon>Alphaproteobacteria</taxon>
        <taxon>Hyphomicrobiales</taxon>
        <taxon>Amorphaceae</taxon>
        <taxon>Amorphus</taxon>
    </lineage>
</organism>
<dbReference type="CDD" id="cd02440">
    <property type="entry name" value="AdoMet_MTases"/>
    <property type="match status" value="1"/>
</dbReference>
<dbReference type="Proteomes" id="UP001229244">
    <property type="component" value="Unassembled WGS sequence"/>
</dbReference>
<dbReference type="AlphaFoldDB" id="A0AAE4ASW1"/>
<dbReference type="InterPro" id="IPR029063">
    <property type="entry name" value="SAM-dependent_MTases_sf"/>
</dbReference>
<evidence type="ECO:0000259" key="3">
    <source>
        <dbReference type="Pfam" id="PF13649"/>
    </source>
</evidence>
<dbReference type="InterPro" id="IPR041698">
    <property type="entry name" value="Methyltransf_25"/>
</dbReference>
<name>A0AAE4ASW1_9HYPH</name>
<keyword evidence="5" id="KW-1185">Reference proteome</keyword>
<comment type="caution">
    <text evidence="4">The sequence shown here is derived from an EMBL/GenBank/DDBJ whole genome shotgun (WGS) entry which is preliminary data.</text>
</comment>
<dbReference type="EMBL" id="JAUSUL010000003">
    <property type="protein sequence ID" value="MDQ0316691.1"/>
    <property type="molecule type" value="Genomic_DNA"/>
</dbReference>
<accession>A0AAE4ASW1</accession>
<dbReference type="Gene3D" id="3.40.50.150">
    <property type="entry name" value="Vaccinia Virus protein VP39"/>
    <property type="match status" value="1"/>
</dbReference>
<sequence>MDASPDTNADQIAHWNGAGAGAWIEAQSTMDAMFAGLVPLLTETILAGFSGQVLDVGCGTGATSLAAARKLDGTGHCLGLDVSTPMVEMARARAAEVGLPASFVVGDAQIHPFEPDTFDHIVSRFGVMFFEDPVAAFANLRSGAKAGAALRFAAWRSPSENAFMTTATRAAKPYLPEQPAHDPDAPGQFAFADGDKVRRILTDAGWRDIEGRPIDVECRFPAADLDLFLTRLGPLGRYLGDMNEDTRAKVIETVRAAFEPFVHGDEIRYTAACWLVEARS</sequence>
<keyword evidence="1 4" id="KW-0489">Methyltransferase</keyword>
<keyword evidence="2" id="KW-0808">Transferase</keyword>
<evidence type="ECO:0000256" key="1">
    <source>
        <dbReference type="ARBA" id="ARBA00022603"/>
    </source>
</evidence>
<dbReference type="SUPFAM" id="SSF53335">
    <property type="entry name" value="S-adenosyl-L-methionine-dependent methyltransferases"/>
    <property type="match status" value="1"/>
</dbReference>
<dbReference type="GO" id="GO:0032259">
    <property type="term" value="P:methylation"/>
    <property type="evidence" value="ECO:0007669"/>
    <property type="project" value="UniProtKB-KW"/>
</dbReference>
<dbReference type="GO" id="GO:0008168">
    <property type="term" value="F:methyltransferase activity"/>
    <property type="evidence" value="ECO:0007669"/>
    <property type="project" value="UniProtKB-KW"/>
</dbReference>
<dbReference type="Pfam" id="PF13649">
    <property type="entry name" value="Methyltransf_25"/>
    <property type="match status" value="1"/>
</dbReference>